<name>A0A2N9EU21_FAGSY</name>
<dbReference type="AlphaFoldDB" id="A0A2N9EU21"/>
<feature type="coiled-coil region" evidence="1">
    <location>
        <begin position="285"/>
        <end position="319"/>
    </location>
</feature>
<sequence>MRVIREKYRVPNDVQLRYRRSDDLPLLNQGEILISVMSVVEGGLAVSKHAVNLDELTTVLSANICIDQIGQPRSAPLLLGYTPLVGNFLEGLTVPRSQEVRVEPTTLFVAQPATVTTPPEHPALIPTGEVSKMAPIDPPHKVPTLTRLLGRSWLNLHKSWRLTNLKWSPNHLLGQRGPELRLRLRRPNSQHSAKVAHALGAATCLLGDIQVCDEMSSGRMFRHITCGLVMAAQGVYTMESRVFDLTKLLKDKEAEHCKAMVEVMESATTNYMALEHEHFKALHNMKEVEERAKTEVEQKAKMEAEVAQLQEKVRLLEAKCIQSIGKAREEGKQEVLAEVKAELQRVFNRGFRDGWKSALKKADVPSFLEMYVRNNTSLPYPEAGLKETNDEGEDEEEDDEAKEADAEEEARVDDPAPAAAGNLPTTDGS</sequence>
<dbReference type="EMBL" id="OIVN01000569">
    <property type="protein sequence ID" value="SPC82276.1"/>
    <property type="molecule type" value="Genomic_DNA"/>
</dbReference>
<feature type="compositionally biased region" description="Acidic residues" evidence="2">
    <location>
        <begin position="390"/>
        <end position="411"/>
    </location>
</feature>
<reference evidence="3" key="1">
    <citation type="submission" date="2018-02" db="EMBL/GenBank/DDBJ databases">
        <authorList>
            <person name="Cohen D.B."/>
            <person name="Kent A.D."/>
        </authorList>
    </citation>
    <scope>NUCLEOTIDE SEQUENCE</scope>
</reference>
<accession>A0A2N9EU21</accession>
<evidence type="ECO:0000313" key="3">
    <source>
        <dbReference type="EMBL" id="SPC82276.1"/>
    </source>
</evidence>
<proteinExistence type="predicted"/>
<protein>
    <submittedName>
        <fullName evidence="3">Uncharacterized protein</fullName>
    </submittedName>
</protein>
<gene>
    <name evidence="3" type="ORF">FSB_LOCUS10158</name>
</gene>
<feature type="region of interest" description="Disordered" evidence="2">
    <location>
        <begin position="378"/>
        <end position="429"/>
    </location>
</feature>
<evidence type="ECO:0000256" key="1">
    <source>
        <dbReference type="SAM" id="Coils"/>
    </source>
</evidence>
<evidence type="ECO:0000256" key="2">
    <source>
        <dbReference type="SAM" id="MobiDB-lite"/>
    </source>
</evidence>
<organism evidence="3">
    <name type="scientific">Fagus sylvatica</name>
    <name type="common">Beechnut</name>
    <dbReference type="NCBI Taxonomy" id="28930"/>
    <lineage>
        <taxon>Eukaryota</taxon>
        <taxon>Viridiplantae</taxon>
        <taxon>Streptophyta</taxon>
        <taxon>Embryophyta</taxon>
        <taxon>Tracheophyta</taxon>
        <taxon>Spermatophyta</taxon>
        <taxon>Magnoliopsida</taxon>
        <taxon>eudicotyledons</taxon>
        <taxon>Gunneridae</taxon>
        <taxon>Pentapetalae</taxon>
        <taxon>rosids</taxon>
        <taxon>fabids</taxon>
        <taxon>Fagales</taxon>
        <taxon>Fagaceae</taxon>
        <taxon>Fagus</taxon>
    </lineage>
</organism>
<keyword evidence="1" id="KW-0175">Coiled coil</keyword>